<gene>
    <name evidence="2" type="ORF">H8705_00370</name>
</gene>
<keyword evidence="3" id="KW-1185">Reference proteome</keyword>
<keyword evidence="1" id="KW-0812">Transmembrane</keyword>
<feature type="transmembrane region" description="Helical" evidence="1">
    <location>
        <begin position="101"/>
        <end position="119"/>
    </location>
</feature>
<evidence type="ECO:0000313" key="3">
    <source>
        <dbReference type="Proteomes" id="UP000623678"/>
    </source>
</evidence>
<dbReference type="Proteomes" id="UP000623678">
    <property type="component" value="Unassembled WGS sequence"/>
</dbReference>
<sequence>MGKLMEMPFSKRLKVKIICSALFILLGAGAVSLSLVAENTDLLYLYPFARGFYLGTGLGLIGAGISTIVISVYTLKSPQRMKEKQTAMFDERNRYLRQRTWAVTGYLFLCLLYVAAMFIGFVDVIVAQTLLAVMLCFAVLLFVVRIVIGKLA</sequence>
<protein>
    <recommendedName>
        <fullName evidence="4">DUF2178 domain-containing protein</fullName>
    </recommendedName>
</protein>
<evidence type="ECO:0008006" key="4">
    <source>
        <dbReference type="Google" id="ProtNLM"/>
    </source>
</evidence>
<proteinExistence type="predicted"/>
<name>A0A926IGA9_9FIRM</name>
<evidence type="ECO:0000313" key="2">
    <source>
        <dbReference type="EMBL" id="MBC8584041.1"/>
    </source>
</evidence>
<dbReference type="AlphaFoldDB" id="A0A926IGA9"/>
<keyword evidence="1" id="KW-1133">Transmembrane helix</keyword>
<dbReference type="EMBL" id="JACRTD010000001">
    <property type="protein sequence ID" value="MBC8584041.1"/>
    <property type="molecule type" value="Genomic_DNA"/>
</dbReference>
<comment type="caution">
    <text evidence="2">The sequence shown here is derived from an EMBL/GenBank/DDBJ whole genome shotgun (WGS) entry which is preliminary data.</text>
</comment>
<organism evidence="2 3">
    <name type="scientific">Youxingia wuxianensis</name>
    <dbReference type="NCBI Taxonomy" id="2763678"/>
    <lineage>
        <taxon>Bacteria</taxon>
        <taxon>Bacillati</taxon>
        <taxon>Bacillota</taxon>
        <taxon>Clostridia</taxon>
        <taxon>Eubacteriales</taxon>
        <taxon>Oscillospiraceae</taxon>
        <taxon>Youxingia</taxon>
    </lineage>
</organism>
<evidence type="ECO:0000256" key="1">
    <source>
        <dbReference type="SAM" id="Phobius"/>
    </source>
</evidence>
<dbReference type="RefSeq" id="WP_262393898.1">
    <property type="nucleotide sequence ID" value="NZ_JACRTD010000001.1"/>
</dbReference>
<feature type="transmembrane region" description="Helical" evidence="1">
    <location>
        <begin position="52"/>
        <end position="75"/>
    </location>
</feature>
<keyword evidence="1" id="KW-0472">Membrane</keyword>
<reference evidence="2" key="1">
    <citation type="submission" date="2020-08" db="EMBL/GenBank/DDBJ databases">
        <title>Genome public.</title>
        <authorList>
            <person name="Liu C."/>
            <person name="Sun Q."/>
        </authorList>
    </citation>
    <scope>NUCLEOTIDE SEQUENCE</scope>
    <source>
        <strain evidence="2">NSJ-64</strain>
    </source>
</reference>
<feature type="transmembrane region" description="Helical" evidence="1">
    <location>
        <begin position="125"/>
        <end position="148"/>
    </location>
</feature>
<accession>A0A926IGA9</accession>